<dbReference type="STRING" id="180088.A0A1J8R7L1"/>
<dbReference type="InterPro" id="IPR043198">
    <property type="entry name" value="Cyclin/Ssn8"/>
</dbReference>
<evidence type="ECO:0000256" key="1">
    <source>
        <dbReference type="SAM" id="MobiDB-lite"/>
    </source>
</evidence>
<organism evidence="2 3">
    <name type="scientific">Rhizopogon vesiculosus</name>
    <dbReference type="NCBI Taxonomy" id="180088"/>
    <lineage>
        <taxon>Eukaryota</taxon>
        <taxon>Fungi</taxon>
        <taxon>Dikarya</taxon>
        <taxon>Basidiomycota</taxon>
        <taxon>Agaricomycotina</taxon>
        <taxon>Agaricomycetes</taxon>
        <taxon>Agaricomycetidae</taxon>
        <taxon>Boletales</taxon>
        <taxon>Suillineae</taxon>
        <taxon>Rhizopogonaceae</taxon>
        <taxon>Rhizopogon</taxon>
    </lineage>
</organism>
<proteinExistence type="predicted"/>
<reference evidence="2 3" key="1">
    <citation type="submission" date="2016-03" db="EMBL/GenBank/DDBJ databases">
        <title>Comparative genomics of the ectomycorrhizal sister species Rhizopogon vinicolor and Rhizopogon vesiculosus (Basidiomycota: Boletales) reveals a divergence of the mating type B locus.</title>
        <authorList>
            <person name="Mujic A.B."/>
            <person name="Kuo A."/>
            <person name="Tritt A."/>
            <person name="Lipzen A."/>
            <person name="Chen C."/>
            <person name="Johnson J."/>
            <person name="Sharma A."/>
            <person name="Barry K."/>
            <person name="Grigoriev I.V."/>
            <person name="Spatafora J.W."/>
        </authorList>
    </citation>
    <scope>NUCLEOTIDE SEQUENCE [LARGE SCALE GENOMIC DNA]</scope>
    <source>
        <strain evidence="2 3">AM-OR11-056</strain>
    </source>
</reference>
<feature type="compositionally biased region" description="Basic and acidic residues" evidence="1">
    <location>
        <begin position="286"/>
        <end position="297"/>
    </location>
</feature>
<dbReference type="CDD" id="cd20546">
    <property type="entry name" value="CYCLIN_SpCG1C_ScCTK2-like_rpt2"/>
    <property type="match status" value="1"/>
</dbReference>
<feature type="compositionally biased region" description="Polar residues" evidence="1">
    <location>
        <begin position="247"/>
        <end position="278"/>
    </location>
</feature>
<dbReference type="Gene3D" id="1.10.472.10">
    <property type="entry name" value="Cyclin-like"/>
    <property type="match status" value="2"/>
</dbReference>
<feature type="region of interest" description="Disordered" evidence="1">
    <location>
        <begin position="157"/>
        <end position="182"/>
    </location>
</feature>
<sequence>MEDYHRQDVAASCIFLATKTEECGRKLRDVARVCQAKISGKDVSLIHSESPACNVFLFFKLSSSRTQEVNQLQNVILLTEEVLLEALCFDFVAPSPHAELIDLFDAYQEDSRVQDYAWSIAHDSYRTPLCVLFPPRIIASACYVLAQRAVDGPHSASLDARISASPPSASLPTPPSHKPASPDASRFAVEYYRFAEEDIAKVSDALSLLLEYYSVQDAQNAPHVLPLTMISPPTSSPRPKLYEPFSQVPQAPSQLASVPATGTSNRTPISSYGGSTPAKTPLHSAEQPEKAVREPTKKATSRLDLS</sequence>
<evidence type="ECO:0000313" key="3">
    <source>
        <dbReference type="Proteomes" id="UP000183567"/>
    </source>
</evidence>
<dbReference type="GO" id="GO:0006357">
    <property type="term" value="P:regulation of transcription by RNA polymerase II"/>
    <property type="evidence" value="ECO:0007669"/>
    <property type="project" value="InterPro"/>
</dbReference>
<dbReference type="OrthoDB" id="25002at2759"/>
<keyword evidence="3" id="KW-1185">Reference proteome</keyword>
<dbReference type="SUPFAM" id="SSF47954">
    <property type="entry name" value="Cyclin-like"/>
    <property type="match status" value="2"/>
</dbReference>
<dbReference type="InterPro" id="IPR036915">
    <property type="entry name" value="Cyclin-like_sf"/>
</dbReference>
<evidence type="ECO:0008006" key="4">
    <source>
        <dbReference type="Google" id="ProtNLM"/>
    </source>
</evidence>
<dbReference type="AlphaFoldDB" id="A0A1J8R7L1"/>
<comment type="caution">
    <text evidence="2">The sequence shown here is derived from an EMBL/GenBank/DDBJ whole genome shotgun (WGS) entry which is preliminary data.</text>
</comment>
<protein>
    <recommendedName>
        <fullName evidence="4">Cyclin N-terminal domain-containing protein</fullName>
    </recommendedName>
</protein>
<evidence type="ECO:0000313" key="2">
    <source>
        <dbReference type="EMBL" id="OJA21625.1"/>
    </source>
</evidence>
<dbReference type="PANTHER" id="PTHR10026">
    <property type="entry name" value="CYCLIN"/>
    <property type="match status" value="1"/>
</dbReference>
<name>A0A1J8R7L1_9AGAM</name>
<dbReference type="Proteomes" id="UP000183567">
    <property type="component" value="Unassembled WGS sequence"/>
</dbReference>
<accession>A0A1J8R7L1</accession>
<dbReference type="EMBL" id="LVVM01000080">
    <property type="protein sequence ID" value="OJA21625.1"/>
    <property type="molecule type" value="Genomic_DNA"/>
</dbReference>
<feature type="region of interest" description="Disordered" evidence="1">
    <location>
        <begin position="229"/>
        <end position="306"/>
    </location>
</feature>
<gene>
    <name evidence="2" type="ORF">AZE42_01668</name>
</gene>
<dbReference type="GO" id="GO:0016538">
    <property type="term" value="F:cyclin-dependent protein serine/threonine kinase regulator activity"/>
    <property type="evidence" value="ECO:0007669"/>
    <property type="project" value="InterPro"/>
</dbReference>